<evidence type="ECO:0000256" key="5">
    <source>
        <dbReference type="ARBA" id="ARBA00023242"/>
    </source>
</evidence>
<evidence type="ECO:0000313" key="8">
    <source>
        <dbReference type="Proteomes" id="UP000070412"/>
    </source>
</evidence>
<proteinExistence type="inferred from homology"/>
<evidence type="ECO:0000313" key="6">
    <source>
        <dbReference type="EMBL" id="KAF7488099.1"/>
    </source>
</evidence>
<keyword evidence="5" id="KW-0539">Nucleus</keyword>
<evidence type="ECO:0000256" key="3">
    <source>
        <dbReference type="ARBA" id="ARBA00020121"/>
    </source>
</evidence>
<dbReference type="EnsemblMetazoa" id="SSS_5803s_mrna">
    <property type="protein sequence ID" value="KAF7488099.1"/>
    <property type="gene ID" value="SSS_5803"/>
</dbReference>
<evidence type="ECO:0000256" key="4">
    <source>
        <dbReference type="ARBA" id="ARBA00022552"/>
    </source>
</evidence>
<dbReference type="GO" id="GO:0032040">
    <property type="term" value="C:small-subunit processome"/>
    <property type="evidence" value="ECO:0007669"/>
    <property type="project" value="InterPro"/>
</dbReference>
<name>A0A834VAI5_SARSC</name>
<reference evidence="6" key="2">
    <citation type="submission" date="2020-01" db="EMBL/GenBank/DDBJ databases">
        <authorList>
            <person name="Korhonen P.K.K."/>
            <person name="Guangxu M.G."/>
            <person name="Wang T.W."/>
            <person name="Stroehlein A.J.S."/>
            <person name="Young N.D."/>
            <person name="Ang C.-S.A."/>
            <person name="Fernando D.W.F."/>
            <person name="Lu H.L."/>
            <person name="Taylor S.T."/>
            <person name="Ehtesham M.E.M."/>
            <person name="Najaraj S.H.N."/>
            <person name="Harsha G.H.G."/>
            <person name="Madugundu A.M."/>
            <person name="Renuse S.R."/>
            <person name="Holt D.H."/>
            <person name="Pandey A.P."/>
            <person name="Papenfuss A.P."/>
            <person name="Gasser R.B.G."/>
            <person name="Fischer K.F."/>
        </authorList>
    </citation>
    <scope>NUCLEOTIDE SEQUENCE</scope>
    <source>
        <strain evidence="6">SSS_KF_BRIS2020</strain>
    </source>
</reference>
<evidence type="ECO:0000256" key="1">
    <source>
        <dbReference type="ARBA" id="ARBA00004604"/>
    </source>
</evidence>
<dbReference type="Pfam" id="PF03998">
    <property type="entry name" value="Utp11"/>
    <property type="match status" value="1"/>
</dbReference>
<dbReference type="OrthoDB" id="29058at2759"/>
<accession>A0A834VAI5</accession>
<gene>
    <name evidence="6" type="ORF">SSS_5803</name>
</gene>
<comment type="similarity">
    <text evidence="2">Belongs to the UTP11 family.</text>
</comment>
<organism evidence="6">
    <name type="scientific">Sarcoptes scabiei</name>
    <name type="common">Itch mite</name>
    <name type="synonym">Acarus scabiei</name>
    <dbReference type="NCBI Taxonomy" id="52283"/>
    <lineage>
        <taxon>Eukaryota</taxon>
        <taxon>Metazoa</taxon>
        <taxon>Ecdysozoa</taxon>
        <taxon>Arthropoda</taxon>
        <taxon>Chelicerata</taxon>
        <taxon>Arachnida</taxon>
        <taxon>Acari</taxon>
        <taxon>Acariformes</taxon>
        <taxon>Sarcoptiformes</taxon>
        <taxon>Astigmata</taxon>
        <taxon>Psoroptidia</taxon>
        <taxon>Sarcoptoidea</taxon>
        <taxon>Sarcoptidae</taxon>
        <taxon>Sarcoptinae</taxon>
        <taxon>Sarcoptes</taxon>
    </lineage>
</organism>
<comment type="subcellular location">
    <subcellularLocation>
        <location evidence="1">Nucleus</location>
        <location evidence="1">Nucleolus</location>
    </subcellularLocation>
</comment>
<reference evidence="8" key="1">
    <citation type="journal article" date="2020" name="PLoS Negl. Trop. Dis.">
        <title>High-quality nuclear genome for Sarcoptes scabiei-A critical resource for a neglected parasite.</title>
        <authorList>
            <person name="Korhonen P.K."/>
            <person name="Gasser R.B."/>
            <person name="Ma G."/>
            <person name="Wang T."/>
            <person name="Stroehlein A.J."/>
            <person name="Young N.D."/>
            <person name="Ang C.S."/>
            <person name="Fernando D.D."/>
            <person name="Lu H.C."/>
            <person name="Taylor S."/>
            <person name="Reynolds S.L."/>
            <person name="Mofiz E."/>
            <person name="Najaraj S.H."/>
            <person name="Gowda H."/>
            <person name="Madugundu A."/>
            <person name="Renuse S."/>
            <person name="Holt D."/>
            <person name="Pandey A."/>
            <person name="Papenfuss A.T."/>
            <person name="Fischer K."/>
        </authorList>
    </citation>
    <scope>NUCLEOTIDE SEQUENCE [LARGE SCALE GENOMIC DNA]</scope>
</reference>
<dbReference type="EMBL" id="WVUK01000066">
    <property type="protein sequence ID" value="KAF7488099.1"/>
    <property type="molecule type" value="Genomic_DNA"/>
</dbReference>
<evidence type="ECO:0000256" key="2">
    <source>
        <dbReference type="ARBA" id="ARBA00008105"/>
    </source>
</evidence>
<keyword evidence="4" id="KW-0698">rRNA processing</keyword>
<evidence type="ECO:0000313" key="7">
    <source>
        <dbReference type="EnsemblMetazoa" id="KAF7488099.1"/>
    </source>
</evidence>
<dbReference type="PANTHER" id="PTHR12838:SF0">
    <property type="entry name" value="U3 SMALL NUCLEOLAR RNA-ASSOCIATED PROTEIN 11-RELATED"/>
    <property type="match status" value="1"/>
</dbReference>
<dbReference type="InterPro" id="IPR007144">
    <property type="entry name" value="SSU_processome_Utp11"/>
</dbReference>
<dbReference type="AlphaFoldDB" id="A0A834VAI5"/>
<dbReference type="GO" id="GO:0006364">
    <property type="term" value="P:rRNA processing"/>
    <property type="evidence" value="ECO:0007669"/>
    <property type="project" value="UniProtKB-KW"/>
</dbReference>
<dbReference type="PANTHER" id="PTHR12838">
    <property type="entry name" value="U3 SMALL NUCLEOLAR RNA-ASSOCIATED PROTEIN 11"/>
    <property type="match status" value="1"/>
</dbReference>
<sequence>MSSFIKAQKSNQKVHRERKNVLSNGFLERKKDYKARSNEYNRRKEILSKLRKKALDKNPDEFFFRMKSSKLIDGVHYDIRKDDDELQPEELQLMQTQDLNYINYKHSIDRNKVEKLRGQLHWLDSDPERPKNNHIFLLRIENRKNSNKID</sequence>
<keyword evidence="8" id="KW-1185">Reference proteome</keyword>
<reference evidence="7" key="3">
    <citation type="submission" date="2022-06" db="UniProtKB">
        <authorList>
            <consortium name="EnsemblMetazoa"/>
        </authorList>
    </citation>
    <scope>IDENTIFICATION</scope>
</reference>
<protein>
    <recommendedName>
        <fullName evidence="3">Probable U3 small nucleolar RNA-associated protein 11</fullName>
    </recommendedName>
</protein>
<dbReference type="Proteomes" id="UP000070412">
    <property type="component" value="Unassembled WGS sequence"/>
</dbReference>